<protein>
    <submittedName>
        <fullName evidence="1">YD repeat-containing protein</fullName>
    </submittedName>
</protein>
<evidence type="ECO:0000313" key="2">
    <source>
        <dbReference type="Proteomes" id="UP000199706"/>
    </source>
</evidence>
<evidence type="ECO:0000313" key="1">
    <source>
        <dbReference type="EMBL" id="SDH08771.1"/>
    </source>
</evidence>
<gene>
    <name evidence="1" type="ORF">SAMN05216466_10754</name>
</gene>
<dbReference type="RefSeq" id="WP_143016607.1">
    <property type="nucleotide sequence ID" value="NZ_FNCJ01000007.1"/>
</dbReference>
<organism evidence="1 2">
    <name type="scientific">Paraburkholderia phenazinium</name>
    <dbReference type="NCBI Taxonomy" id="60549"/>
    <lineage>
        <taxon>Bacteria</taxon>
        <taxon>Pseudomonadati</taxon>
        <taxon>Pseudomonadota</taxon>
        <taxon>Betaproteobacteria</taxon>
        <taxon>Burkholderiales</taxon>
        <taxon>Burkholderiaceae</taxon>
        <taxon>Paraburkholderia</taxon>
    </lineage>
</organism>
<dbReference type="EMBL" id="FNCJ01000007">
    <property type="protein sequence ID" value="SDH08771.1"/>
    <property type="molecule type" value="Genomic_DNA"/>
</dbReference>
<dbReference type="Gene3D" id="2.10.10.20">
    <property type="entry name" value="Carbohydrate-binding module superfamily 5/12"/>
    <property type="match status" value="1"/>
</dbReference>
<name>A0A1G7ZJ20_9BURK</name>
<proteinExistence type="predicted"/>
<dbReference type="Proteomes" id="UP000199706">
    <property type="component" value="Unassembled WGS sequence"/>
</dbReference>
<sequence length="161" mass="15941">MTIVVGIPGPQGAPGLSLQGTYNPNTTYTQGQAVNYEGACWAALQSVQGVTPGTAPLQWMLVVEAPAMVGSTGTVAGTAGSVPAPAADRQGAFLRGDGAWTPGAVSGLTYNGAGQLTGYTEDGIAYELAYNTDGTLNTITGGGSVGTVSYSSGAPTGISYT</sequence>
<reference evidence="1 2" key="1">
    <citation type="submission" date="2016-10" db="EMBL/GenBank/DDBJ databases">
        <authorList>
            <person name="de Groot N.N."/>
        </authorList>
    </citation>
    <scope>NUCLEOTIDE SEQUENCE [LARGE SCALE GENOMIC DNA]</scope>
    <source>
        <strain evidence="1 2">LMG 2247</strain>
    </source>
</reference>
<dbReference type="AlphaFoldDB" id="A0A1G7ZJ20"/>
<accession>A0A1G7ZJ20</accession>